<dbReference type="EMBL" id="UINC01178566">
    <property type="protein sequence ID" value="SVD86789.1"/>
    <property type="molecule type" value="Genomic_DNA"/>
</dbReference>
<sequence>MKTNLLLTAILLSALSAGSLRADIVYLRDGKTIEGKITLNEEENTYRIETTRGAVIKPVRDVQRVVKAPLPQDVFIKRFGTVDRASLDDLAGLATWAREKYLVSQKQKICKLMLKIDPNHAMARRE</sequence>
<protein>
    <recommendedName>
        <fullName evidence="2">SLA1 homology domain-containing protein</fullName>
    </recommendedName>
</protein>
<feature type="non-terminal residue" evidence="1">
    <location>
        <position position="126"/>
    </location>
</feature>
<reference evidence="1" key="1">
    <citation type="submission" date="2018-05" db="EMBL/GenBank/DDBJ databases">
        <authorList>
            <person name="Lanie J.A."/>
            <person name="Ng W.-L."/>
            <person name="Kazmierczak K.M."/>
            <person name="Andrzejewski T.M."/>
            <person name="Davidsen T.M."/>
            <person name="Wayne K.J."/>
            <person name="Tettelin H."/>
            <person name="Glass J.I."/>
            <person name="Rusch D."/>
            <person name="Podicherti R."/>
            <person name="Tsui H.-C.T."/>
            <person name="Winkler M.E."/>
        </authorList>
    </citation>
    <scope>NUCLEOTIDE SEQUENCE</scope>
</reference>
<evidence type="ECO:0008006" key="2">
    <source>
        <dbReference type="Google" id="ProtNLM"/>
    </source>
</evidence>
<name>A0A382YV20_9ZZZZ</name>
<accession>A0A382YV20</accession>
<dbReference type="AlphaFoldDB" id="A0A382YV20"/>
<evidence type="ECO:0000313" key="1">
    <source>
        <dbReference type="EMBL" id="SVD86789.1"/>
    </source>
</evidence>
<gene>
    <name evidence="1" type="ORF">METZ01_LOCUS439643</name>
</gene>
<proteinExistence type="predicted"/>
<organism evidence="1">
    <name type="scientific">marine metagenome</name>
    <dbReference type="NCBI Taxonomy" id="408172"/>
    <lineage>
        <taxon>unclassified sequences</taxon>
        <taxon>metagenomes</taxon>
        <taxon>ecological metagenomes</taxon>
    </lineage>
</organism>